<dbReference type="AlphaFoldDB" id="A0A9N8H753"/>
<dbReference type="Pfam" id="PF13813">
    <property type="entry name" value="MBOAT_2"/>
    <property type="match status" value="1"/>
</dbReference>
<keyword evidence="5 8" id="KW-0812">Transmembrane</keyword>
<comment type="caution">
    <text evidence="10">The sequence shown here is derived from an EMBL/GenBank/DDBJ whole genome shotgun (WGS) entry which is preliminary data.</text>
</comment>
<keyword evidence="6 8" id="KW-1133">Transmembrane helix</keyword>
<evidence type="ECO:0000256" key="7">
    <source>
        <dbReference type="ARBA" id="ARBA00023136"/>
    </source>
</evidence>
<feature type="transmembrane region" description="Helical" evidence="8">
    <location>
        <begin position="318"/>
        <end position="340"/>
    </location>
</feature>
<dbReference type="PANTHER" id="PTHR31595">
    <property type="entry name" value="LONG-CHAIN-ALCOHOL O-FATTY-ACYLTRANSFERASE 3-RELATED"/>
    <property type="match status" value="1"/>
</dbReference>
<name>A0A9N8H753_9STRA</name>
<feature type="transmembrane region" description="Helical" evidence="8">
    <location>
        <begin position="193"/>
        <end position="212"/>
    </location>
</feature>
<dbReference type="GO" id="GO:0006629">
    <property type="term" value="P:lipid metabolic process"/>
    <property type="evidence" value="ECO:0007669"/>
    <property type="project" value="InterPro"/>
</dbReference>
<evidence type="ECO:0000256" key="2">
    <source>
        <dbReference type="ARBA" id="ARBA00005179"/>
    </source>
</evidence>
<proteinExistence type="inferred from homology"/>
<feature type="transmembrane region" description="Helical" evidence="8">
    <location>
        <begin position="130"/>
        <end position="148"/>
    </location>
</feature>
<dbReference type="InterPro" id="IPR032805">
    <property type="entry name" value="Wax_synthase_dom"/>
</dbReference>
<keyword evidence="11" id="KW-1185">Reference proteome</keyword>
<evidence type="ECO:0000259" key="9">
    <source>
        <dbReference type="Pfam" id="PF13813"/>
    </source>
</evidence>
<evidence type="ECO:0000256" key="1">
    <source>
        <dbReference type="ARBA" id="ARBA00004141"/>
    </source>
</evidence>
<sequence length="426" mass="47894">MTTMVVILLEWIQALLHERIEQETREPVFRIPVLEYGSIGLVLPHPTFWKQMVVILSILTAINAFTAVTVYYMIVLQRGSASSYLVGYGLIFPMLLYVPLRAALFLGVHNTAQVCERRPMCTGFGSSRKVIGISASLTVVVFRCMMAIHNTLPPLVDRDVWSFVSYYVSPLQFQLDTTTGKVIPSSPEKFSQYARTTLMSLLFLGVFLGLMIHVNFELVPRQPVQTVWDLFQWQNIVNNYAMGYLMGRCLDAGTLAVGVLLEGASGKSVILVSNNPLTQSTSPSDFWGRRWNELVHIVLKTGGVYIPMRKNGFSRGMAGLATFAVSGLFHEYILVALTMIDGPTYGNHLNFFLWNAVVIILENLLSNHPVIQWTSKNLPRPIITALVLLTALPISHWFTDEYLEIGFFHDFSVGFPFLAWYPSKAQ</sequence>
<reference evidence="10" key="1">
    <citation type="submission" date="2020-06" db="EMBL/GenBank/DDBJ databases">
        <authorList>
            <consortium name="Plant Systems Biology data submission"/>
        </authorList>
    </citation>
    <scope>NUCLEOTIDE SEQUENCE</scope>
    <source>
        <strain evidence="10">D6</strain>
    </source>
</reference>
<keyword evidence="4" id="KW-0808">Transferase</keyword>
<dbReference type="PANTHER" id="PTHR31595:SF57">
    <property type="entry name" value="OS04G0481900 PROTEIN"/>
    <property type="match status" value="1"/>
</dbReference>
<feature type="transmembrane region" description="Helical" evidence="8">
    <location>
        <begin position="352"/>
        <end position="370"/>
    </location>
</feature>
<comment type="subcellular location">
    <subcellularLocation>
        <location evidence="1">Membrane</location>
        <topology evidence="1">Multi-pass membrane protein</topology>
    </subcellularLocation>
</comment>
<keyword evidence="7 8" id="KW-0472">Membrane</keyword>
<gene>
    <name evidence="10" type="ORF">SEMRO_131_G062290.1</name>
</gene>
<dbReference type="InterPro" id="IPR044851">
    <property type="entry name" value="Wax_synthase"/>
</dbReference>
<evidence type="ECO:0000256" key="8">
    <source>
        <dbReference type="SAM" id="Phobius"/>
    </source>
</evidence>
<feature type="transmembrane region" description="Helical" evidence="8">
    <location>
        <begin position="86"/>
        <end position="109"/>
    </location>
</feature>
<dbReference type="GO" id="GO:0008374">
    <property type="term" value="F:O-acyltransferase activity"/>
    <property type="evidence" value="ECO:0007669"/>
    <property type="project" value="InterPro"/>
</dbReference>
<organism evidence="10 11">
    <name type="scientific">Seminavis robusta</name>
    <dbReference type="NCBI Taxonomy" id="568900"/>
    <lineage>
        <taxon>Eukaryota</taxon>
        <taxon>Sar</taxon>
        <taxon>Stramenopiles</taxon>
        <taxon>Ochrophyta</taxon>
        <taxon>Bacillariophyta</taxon>
        <taxon>Bacillariophyceae</taxon>
        <taxon>Bacillariophycidae</taxon>
        <taxon>Naviculales</taxon>
        <taxon>Naviculaceae</taxon>
        <taxon>Seminavis</taxon>
    </lineage>
</organism>
<protein>
    <submittedName>
        <fullName evidence="10">Pfam:DUF821</fullName>
    </submittedName>
</protein>
<evidence type="ECO:0000256" key="6">
    <source>
        <dbReference type="ARBA" id="ARBA00022989"/>
    </source>
</evidence>
<comment type="pathway">
    <text evidence="2">Secondary metabolite biosynthesis.</text>
</comment>
<accession>A0A9N8H753</accession>
<dbReference type="GO" id="GO:0016020">
    <property type="term" value="C:membrane"/>
    <property type="evidence" value="ECO:0007669"/>
    <property type="project" value="UniProtKB-SubCell"/>
</dbReference>
<comment type="similarity">
    <text evidence="3">Belongs to the wax synthase family.</text>
</comment>
<evidence type="ECO:0000313" key="10">
    <source>
        <dbReference type="EMBL" id="CAB9502242.1"/>
    </source>
</evidence>
<evidence type="ECO:0000256" key="4">
    <source>
        <dbReference type="ARBA" id="ARBA00022679"/>
    </source>
</evidence>
<feature type="transmembrane region" description="Helical" evidence="8">
    <location>
        <begin position="382"/>
        <end position="399"/>
    </location>
</feature>
<evidence type="ECO:0000313" key="11">
    <source>
        <dbReference type="Proteomes" id="UP001153069"/>
    </source>
</evidence>
<dbReference type="OrthoDB" id="42845at2759"/>
<feature type="transmembrane region" description="Helical" evidence="8">
    <location>
        <begin position="53"/>
        <end position="74"/>
    </location>
</feature>
<feature type="domain" description="Wax synthase" evidence="9">
    <location>
        <begin position="275"/>
        <end position="353"/>
    </location>
</feature>
<dbReference type="EMBL" id="CAICTM010000130">
    <property type="protein sequence ID" value="CAB9502242.1"/>
    <property type="molecule type" value="Genomic_DNA"/>
</dbReference>
<evidence type="ECO:0000256" key="3">
    <source>
        <dbReference type="ARBA" id="ARBA00007282"/>
    </source>
</evidence>
<dbReference type="Proteomes" id="UP001153069">
    <property type="component" value="Unassembled WGS sequence"/>
</dbReference>
<evidence type="ECO:0000256" key="5">
    <source>
        <dbReference type="ARBA" id="ARBA00022692"/>
    </source>
</evidence>